<evidence type="ECO:0000256" key="8">
    <source>
        <dbReference type="SAM" id="Phobius"/>
    </source>
</evidence>
<dbReference type="GO" id="GO:0009103">
    <property type="term" value="P:lipopolysaccharide biosynthetic process"/>
    <property type="evidence" value="ECO:0007669"/>
    <property type="project" value="TreeGrafter"/>
</dbReference>
<accession>A0A379MQQ0</accession>
<feature type="transmembrane region" description="Helical" evidence="8">
    <location>
        <begin position="6"/>
        <end position="27"/>
    </location>
</feature>
<feature type="transmembrane region" description="Helical" evidence="8">
    <location>
        <begin position="48"/>
        <end position="74"/>
    </location>
</feature>
<feature type="transmembrane region" description="Helical" evidence="8">
    <location>
        <begin position="176"/>
        <end position="195"/>
    </location>
</feature>
<evidence type="ECO:0000313" key="9">
    <source>
        <dbReference type="EMBL" id="SUE33796.1"/>
    </source>
</evidence>
<protein>
    <submittedName>
        <fullName evidence="9">Undecaprenyl-phosphate alpha-N-acetylglucosaminyl 1-phosphate transferase</fullName>
        <ecNumber evidence="9">2.7.8.33</ecNumber>
    </submittedName>
</protein>
<comment type="cofactor">
    <cofactor evidence="7">
        <name>Mg(2+)</name>
        <dbReference type="ChEBI" id="CHEBI:18420"/>
    </cofactor>
</comment>
<keyword evidence="3 9" id="KW-0808">Transferase</keyword>
<dbReference type="CDD" id="cd06853">
    <property type="entry name" value="GT_WecA_like"/>
    <property type="match status" value="1"/>
</dbReference>
<dbReference type="EMBL" id="UGVL01000001">
    <property type="protein sequence ID" value="SUE33796.1"/>
    <property type="molecule type" value="Genomic_DNA"/>
</dbReference>
<evidence type="ECO:0000256" key="3">
    <source>
        <dbReference type="ARBA" id="ARBA00022679"/>
    </source>
</evidence>
<feature type="transmembrane region" description="Helical" evidence="8">
    <location>
        <begin position="312"/>
        <end position="333"/>
    </location>
</feature>
<dbReference type="OrthoDB" id="9783652at2"/>
<feature type="transmembrane region" description="Helical" evidence="8">
    <location>
        <begin position="227"/>
        <end position="245"/>
    </location>
</feature>
<keyword evidence="4 8" id="KW-0812">Transmembrane</keyword>
<dbReference type="InterPro" id="IPR000715">
    <property type="entry name" value="Glycosyl_transferase_4"/>
</dbReference>
<dbReference type="GO" id="GO:0036380">
    <property type="term" value="F:UDP-N-acetylglucosamine-undecaprenyl-phosphate N-acetylglucosaminephosphotransferase activity"/>
    <property type="evidence" value="ECO:0007669"/>
    <property type="project" value="UniProtKB-EC"/>
</dbReference>
<evidence type="ECO:0000256" key="7">
    <source>
        <dbReference type="PIRSR" id="PIRSR600715-1"/>
    </source>
</evidence>
<keyword evidence="7" id="KW-0460">Magnesium</keyword>
<evidence type="ECO:0000256" key="1">
    <source>
        <dbReference type="ARBA" id="ARBA00004651"/>
    </source>
</evidence>
<dbReference type="AlphaFoldDB" id="A0A379MQQ0"/>
<comment type="subcellular location">
    <subcellularLocation>
        <location evidence="1">Cell membrane</location>
        <topology evidence="1">Multi-pass membrane protein</topology>
    </subcellularLocation>
</comment>
<evidence type="ECO:0000256" key="2">
    <source>
        <dbReference type="ARBA" id="ARBA00022475"/>
    </source>
</evidence>
<dbReference type="RefSeq" id="WP_084135149.1">
    <property type="nucleotide sequence ID" value="NZ_CALVFX010000002.1"/>
</dbReference>
<dbReference type="GO" id="GO:0005886">
    <property type="term" value="C:plasma membrane"/>
    <property type="evidence" value="ECO:0007669"/>
    <property type="project" value="UniProtKB-SubCell"/>
</dbReference>
<gene>
    <name evidence="9" type="primary">wecA</name>
    <name evidence="9" type="ORF">NCTC11190_01008</name>
</gene>
<reference evidence="9 10" key="1">
    <citation type="submission" date="2018-06" db="EMBL/GenBank/DDBJ databases">
        <authorList>
            <consortium name="Pathogen Informatics"/>
            <person name="Doyle S."/>
        </authorList>
    </citation>
    <scope>NUCLEOTIDE SEQUENCE [LARGE SCALE GENOMIC DNA]</scope>
    <source>
        <strain evidence="9 10">NCTC11190</strain>
    </source>
</reference>
<dbReference type="PANTHER" id="PTHR22926">
    <property type="entry name" value="PHOSPHO-N-ACETYLMURAMOYL-PENTAPEPTIDE-TRANSFERASE"/>
    <property type="match status" value="1"/>
</dbReference>
<dbReference type="GO" id="GO:0071555">
    <property type="term" value="P:cell wall organization"/>
    <property type="evidence" value="ECO:0007669"/>
    <property type="project" value="TreeGrafter"/>
</dbReference>
<dbReference type="PROSITE" id="PS01348">
    <property type="entry name" value="MRAY_2"/>
    <property type="match status" value="1"/>
</dbReference>
<dbReference type="InterPro" id="IPR018480">
    <property type="entry name" value="PNAcMuramoyl-5peptid_Trfase_CS"/>
</dbReference>
<evidence type="ECO:0000256" key="5">
    <source>
        <dbReference type="ARBA" id="ARBA00022989"/>
    </source>
</evidence>
<feature type="transmembrane region" description="Helical" evidence="8">
    <location>
        <begin position="148"/>
        <end position="169"/>
    </location>
</feature>
<dbReference type="GO" id="GO:0044038">
    <property type="term" value="P:cell wall macromolecule biosynthetic process"/>
    <property type="evidence" value="ECO:0007669"/>
    <property type="project" value="TreeGrafter"/>
</dbReference>
<keyword evidence="2" id="KW-1003">Cell membrane</keyword>
<evidence type="ECO:0000313" key="10">
    <source>
        <dbReference type="Proteomes" id="UP000255233"/>
    </source>
</evidence>
<feature type="transmembrane region" description="Helical" evidence="8">
    <location>
        <begin position="86"/>
        <end position="106"/>
    </location>
</feature>
<dbReference type="Pfam" id="PF00953">
    <property type="entry name" value="Glycos_transf_4"/>
    <property type="match status" value="1"/>
</dbReference>
<keyword evidence="5 8" id="KW-1133">Transmembrane helix</keyword>
<dbReference type="PANTHER" id="PTHR22926:SF3">
    <property type="entry name" value="UNDECAPRENYL-PHOSPHATE ALPHA-N-ACETYLGLUCOSAMINYL 1-PHOSPHATE TRANSFERASE"/>
    <property type="match status" value="1"/>
</dbReference>
<feature type="binding site" evidence="7">
    <location>
        <position position="230"/>
    </location>
    <ligand>
        <name>Mg(2+)</name>
        <dbReference type="ChEBI" id="CHEBI:18420"/>
    </ligand>
</feature>
<feature type="transmembrane region" description="Helical" evidence="8">
    <location>
        <begin position="118"/>
        <end position="136"/>
    </location>
</feature>
<keyword evidence="7" id="KW-0479">Metal-binding</keyword>
<evidence type="ECO:0000256" key="4">
    <source>
        <dbReference type="ARBA" id="ARBA00022692"/>
    </source>
</evidence>
<proteinExistence type="predicted"/>
<keyword evidence="6 8" id="KW-0472">Membrane</keyword>
<feature type="transmembrane region" description="Helical" evidence="8">
    <location>
        <begin position="201"/>
        <end position="220"/>
    </location>
</feature>
<dbReference type="Proteomes" id="UP000255233">
    <property type="component" value="Unassembled WGS sequence"/>
</dbReference>
<evidence type="ECO:0000256" key="6">
    <source>
        <dbReference type="ARBA" id="ARBA00023136"/>
    </source>
</evidence>
<dbReference type="GO" id="GO:0046872">
    <property type="term" value="F:metal ion binding"/>
    <property type="evidence" value="ECO:0007669"/>
    <property type="project" value="UniProtKB-KW"/>
</dbReference>
<sequence>MMYVLFVILTFAISAAIGWFVIPRIVIIAKMKRLFDEHNSRKVHKGAVPRLGGLSFFPAALFSFAFVLGLRYYYGYDIALDLQIELLTEFLFVMAGMLILYFVGMADDLIGVGYRNKFVVQIFAAACLVLAGVTVFDLQGLLGVHRLPFALDALLTIIVVVLTVNAFNLIDGVDGLCSGLGTIILTSLGILFIYYQLFVYAMFAFGMVGVLIAFFQYNVLGTRLKVFMGDTGSLTLGYMIVFLSLKFMNLENTTFITLGIRSTMAIVAGLLFVPVFDTCRVFVSRISRGKSPFYPDKNHVHHKLLQLNRTHLQSTGILLLMEIGFILLNFSLAEFAGLGINWVLLTDIALGIGVNVTLNRLIGRYGRELGEHEVMQKP</sequence>
<dbReference type="EC" id="2.7.8.33" evidence="9"/>
<name>A0A379MQQ0_9BACT</name>
<dbReference type="STRING" id="880526.GCA_000427365_00438"/>
<feature type="transmembrane region" description="Helical" evidence="8">
    <location>
        <begin position="339"/>
        <end position="358"/>
    </location>
</feature>
<keyword evidence="10" id="KW-1185">Reference proteome</keyword>
<feature type="binding site" evidence="7">
    <location>
        <position position="168"/>
    </location>
    <ligand>
        <name>Mg(2+)</name>
        <dbReference type="ChEBI" id="CHEBI:18420"/>
    </ligand>
</feature>
<organism evidence="9 10">
    <name type="scientific">Rikenella microfusus</name>
    <dbReference type="NCBI Taxonomy" id="28139"/>
    <lineage>
        <taxon>Bacteria</taxon>
        <taxon>Pseudomonadati</taxon>
        <taxon>Bacteroidota</taxon>
        <taxon>Bacteroidia</taxon>
        <taxon>Bacteroidales</taxon>
        <taxon>Rikenellaceae</taxon>
        <taxon>Rikenella</taxon>
    </lineage>
</organism>